<keyword evidence="2" id="KW-1003">Cell membrane</keyword>
<dbReference type="PANTHER" id="PTHR30086">
    <property type="entry name" value="ARGININE EXPORTER PROTEIN ARGO"/>
    <property type="match status" value="1"/>
</dbReference>
<sequence>MNSGAILAFWGVSVLFVITPGADWAYAITAGLHRRVPSAVAGMLTGHLVATLIVAAGAGAVVMSIAGALTVLTVAGSLYLVWLGIGTLRHPSVVHASTDAAAGPASRWWLKGFGVSGLNPKVFLLFLAVLPPFTDPGASWPLAAQISVLGLVHVASCAIVYLAVGYGAHAVLRSRPVAARVVSRISGIAMIGIGLFLFVERMLHLT</sequence>
<dbReference type="EMBL" id="JAGTTN010000004">
    <property type="protein sequence ID" value="MCC2033046.1"/>
    <property type="molecule type" value="Genomic_DNA"/>
</dbReference>
<evidence type="ECO:0000256" key="5">
    <source>
        <dbReference type="ARBA" id="ARBA00023136"/>
    </source>
</evidence>
<comment type="subcellular location">
    <subcellularLocation>
        <location evidence="1">Cell membrane</location>
        <topology evidence="1">Multi-pass membrane protein</topology>
    </subcellularLocation>
</comment>
<keyword evidence="4 6" id="KW-1133">Transmembrane helix</keyword>
<dbReference type="RefSeq" id="WP_229385014.1">
    <property type="nucleotide sequence ID" value="NZ_JAGTTN010000004.1"/>
</dbReference>
<keyword evidence="3 6" id="KW-0812">Transmembrane</keyword>
<accession>A0A9X1LWD8</accession>
<feature type="transmembrane region" description="Helical" evidence="6">
    <location>
        <begin position="181"/>
        <end position="199"/>
    </location>
</feature>
<organism evidence="7 8">
    <name type="scientific">Microbacterium allomyrinae</name>
    <dbReference type="NCBI Taxonomy" id="2830666"/>
    <lineage>
        <taxon>Bacteria</taxon>
        <taxon>Bacillati</taxon>
        <taxon>Actinomycetota</taxon>
        <taxon>Actinomycetes</taxon>
        <taxon>Micrococcales</taxon>
        <taxon>Microbacteriaceae</taxon>
        <taxon>Microbacterium</taxon>
    </lineage>
</organism>
<dbReference type="PANTHER" id="PTHR30086:SF20">
    <property type="entry name" value="ARGININE EXPORTER PROTEIN ARGO-RELATED"/>
    <property type="match status" value="1"/>
</dbReference>
<name>A0A9X1LWD8_9MICO</name>
<evidence type="ECO:0000313" key="8">
    <source>
        <dbReference type="Proteomes" id="UP001139354"/>
    </source>
</evidence>
<feature type="transmembrane region" description="Helical" evidence="6">
    <location>
        <begin position="6"/>
        <end position="27"/>
    </location>
</feature>
<evidence type="ECO:0000313" key="7">
    <source>
        <dbReference type="EMBL" id="MCC2033046.1"/>
    </source>
</evidence>
<dbReference type="GO" id="GO:0005886">
    <property type="term" value="C:plasma membrane"/>
    <property type="evidence" value="ECO:0007669"/>
    <property type="project" value="UniProtKB-SubCell"/>
</dbReference>
<evidence type="ECO:0000256" key="2">
    <source>
        <dbReference type="ARBA" id="ARBA00022475"/>
    </source>
</evidence>
<feature type="transmembrane region" description="Helical" evidence="6">
    <location>
        <begin position="65"/>
        <end position="88"/>
    </location>
</feature>
<keyword evidence="8" id="KW-1185">Reference proteome</keyword>
<comment type="caution">
    <text evidence="7">The sequence shown here is derived from an EMBL/GenBank/DDBJ whole genome shotgun (WGS) entry which is preliminary data.</text>
</comment>
<evidence type="ECO:0000256" key="6">
    <source>
        <dbReference type="SAM" id="Phobius"/>
    </source>
</evidence>
<reference evidence="7" key="1">
    <citation type="submission" date="2021-04" db="EMBL/GenBank/DDBJ databases">
        <title>Microbacterium tenobrionis sp. nov. and Microbacterium allomyrinae sp. nov., isolated from larvae of Tenobrio molitor and Allomyrina dichotoma, respectively.</title>
        <authorList>
            <person name="Lee S.D."/>
        </authorList>
    </citation>
    <scope>NUCLEOTIDE SEQUENCE</scope>
    <source>
        <strain evidence="7">BWT-G7</strain>
    </source>
</reference>
<evidence type="ECO:0000256" key="3">
    <source>
        <dbReference type="ARBA" id="ARBA00022692"/>
    </source>
</evidence>
<feature type="transmembrane region" description="Helical" evidence="6">
    <location>
        <begin position="142"/>
        <end position="169"/>
    </location>
</feature>
<dbReference type="InterPro" id="IPR001123">
    <property type="entry name" value="LeuE-type"/>
</dbReference>
<feature type="transmembrane region" description="Helical" evidence="6">
    <location>
        <begin position="108"/>
        <end position="130"/>
    </location>
</feature>
<dbReference type="Proteomes" id="UP001139354">
    <property type="component" value="Unassembled WGS sequence"/>
</dbReference>
<dbReference type="AlphaFoldDB" id="A0A9X1LWD8"/>
<feature type="transmembrane region" description="Helical" evidence="6">
    <location>
        <begin position="39"/>
        <end position="59"/>
    </location>
</feature>
<protein>
    <submittedName>
        <fullName evidence="7">LysE family translocator</fullName>
    </submittedName>
</protein>
<dbReference type="Pfam" id="PF01810">
    <property type="entry name" value="LysE"/>
    <property type="match status" value="1"/>
</dbReference>
<evidence type="ECO:0000256" key="1">
    <source>
        <dbReference type="ARBA" id="ARBA00004651"/>
    </source>
</evidence>
<dbReference type="GO" id="GO:0015171">
    <property type="term" value="F:amino acid transmembrane transporter activity"/>
    <property type="evidence" value="ECO:0007669"/>
    <property type="project" value="TreeGrafter"/>
</dbReference>
<gene>
    <name evidence="7" type="ORF">KEC57_12730</name>
</gene>
<proteinExistence type="predicted"/>
<evidence type="ECO:0000256" key="4">
    <source>
        <dbReference type="ARBA" id="ARBA00022989"/>
    </source>
</evidence>
<keyword evidence="5 6" id="KW-0472">Membrane</keyword>